<gene>
    <name evidence="2" type="ORF">FKB36_03685</name>
</gene>
<comment type="caution">
    <text evidence="2">The sequence shown here is derived from an EMBL/GenBank/DDBJ whole genome shotgun (WGS) entry which is preliminary data.</text>
</comment>
<proteinExistence type="predicted"/>
<dbReference type="Pfam" id="PF13749">
    <property type="entry name" value="HATPase_c_4"/>
    <property type="match status" value="1"/>
</dbReference>
<dbReference type="PANTHER" id="PTHR30595">
    <property type="entry name" value="GLPR-RELATED TRANSCRIPTIONAL REPRESSOR"/>
    <property type="match status" value="1"/>
</dbReference>
<dbReference type="Proteomes" id="UP001065682">
    <property type="component" value="Unassembled WGS sequence"/>
</dbReference>
<evidence type="ECO:0000313" key="3">
    <source>
        <dbReference type="Proteomes" id="UP001065682"/>
    </source>
</evidence>
<protein>
    <submittedName>
        <fullName evidence="2">Transcriptional regulator</fullName>
    </submittedName>
</protein>
<evidence type="ECO:0000313" key="2">
    <source>
        <dbReference type="EMBL" id="MCT8336620.1"/>
    </source>
</evidence>
<dbReference type="Gene3D" id="3.30.565.60">
    <property type="match status" value="1"/>
</dbReference>
<dbReference type="Gene3D" id="3.30.950.30">
    <property type="entry name" value="Schlafen, AAA domain"/>
    <property type="match status" value="1"/>
</dbReference>
<dbReference type="InterPro" id="IPR007421">
    <property type="entry name" value="Schlafen_AlbA_2_dom"/>
</dbReference>
<dbReference type="InterPro" id="IPR038461">
    <property type="entry name" value="Schlafen_AlbA_2_dom_sf"/>
</dbReference>
<accession>A0A9E4ZIS3</accession>
<sequence>MSVDLSAQLREMMDLPAETEWIEFKEAKTNFDFDDLGRYFSALSNEANLYGKPAGWLLFGITDRSPRKIVGSNYRLTSPGLDRLKEQIAQHTNHQMTFADVHELTVDGKRVVMFEIPPASRGIPATWKGVAYGRIHESLGPLALHEIEEIRRQAPLDDWSAKVCEEATLADLDPEAIAFAREKYKEKYQEKHRDRAEEVDEWDDLTFLTKAKVCSQGRITNTAVILLGKNEAASLLSPAIAHITWVLRDKDEIEVDYAHFGLPLILAVDRVFSKVRNLTVRYISGETLFPLEVTQYDPWVIREALHNCIAHQDYRQAARITVTERPGSLMFTNRGEFIPGTVMSVIERDMPSDQYRNPFLAGAMVELNMIDTIGSGIKRMFRIQRDRNFPMPDYDLDEESVVRVTIPGRLIDERYTRMLIERKDLTLMDVIALDKVQKGRPVTREERDALREKKLIEGRSPNLYVSASVAAETDTRADYIRKRSFDKAYFKDMVMAYLQTYHEARWPEIEGLLLDKVSDALNEDQRRHFIKDLLQEMRIEGTITTVGRTRGAKWVLASRTSNDA</sequence>
<feature type="domain" description="Schlafen AlbA-2" evidence="1">
    <location>
        <begin position="18"/>
        <end position="138"/>
    </location>
</feature>
<dbReference type="InterPro" id="IPR038475">
    <property type="entry name" value="RecG_C_sf"/>
</dbReference>
<evidence type="ECO:0000259" key="1">
    <source>
        <dbReference type="Pfam" id="PF04326"/>
    </source>
</evidence>
<dbReference type="AlphaFoldDB" id="A0A9E4ZIS3"/>
<dbReference type="PANTHER" id="PTHR30595:SF6">
    <property type="entry name" value="SCHLAFEN ALBA-2 DOMAIN-CONTAINING PROTEIN"/>
    <property type="match status" value="1"/>
</dbReference>
<dbReference type="Pfam" id="PF04326">
    <property type="entry name" value="SLFN_AlbA_2"/>
    <property type="match status" value="1"/>
</dbReference>
<organism evidence="2 3">
    <name type="scientific">Methanoculleus formosensis</name>
    <dbReference type="NCBI Taxonomy" id="2590886"/>
    <lineage>
        <taxon>Archaea</taxon>
        <taxon>Methanobacteriati</taxon>
        <taxon>Methanobacteriota</taxon>
        <taxon>Stenosarchaea group</taxon>
        <taxon>Methanomicrobia</taxon>
        <taxon>Methanomicrobiales</taxon>
        <taxon>Methanomicrobiaceae</taxon>
        <taxon>Methanoculleus</taxon>
    </lineage>
</organism>
<reference evidence="2" key="1">
    <citation type="submission" date="2019-06" db="EMBL/GenBank/DDBJ databases">
        <title>Methanoculleus strain from Tamsui River, Taipei, Taiwan.</title>
        <authorList>
            <person name="You Y.-T."/>
            <person name="Chen S.-C."/>
            <person name="Lai S.-J."/>
            <person name="Lee Y.-C."/>
            <person name="Lai M.-C."/>
        </authorList>
    </citation>
    <scope>NUCLEOTIDE SEQUENCE</scope>
    <source>
        <strain evidence="2">Afa-1</strain>
    </source>
</reference>
<keyword evidence="3" id="KW-1185">Reference proteome</keyword>
<name>A0A9E4ZIS3_9EURY</name>
<dbReference type="RefSeq" id="WP_261596685.1">
    <property type="nucleotide sequence ID" value="NZ_VHLL01000002.1"/>
</dbReference>
<dbReference type="EMBL" id="VHLL01000002">
    <property type="protein sequence ID" value="MCT8336620.1"/>
    <property type="molecule type" value="Genomic_DNA"/>
</dbReference>